<dbReference type="PROSITE" id="PS51900">
    <property type="entry name" value="CB"/>
    <property type="match status" value="1"/>
</dbReference>
<dbReference type="NCBIfam" id="NF001399">
    <property type="entry name" value="PRK00283.1"/>
    <property type="match status" value="1"/>
</dbReference>
<dbReference type="EMBL" id="FOSJ01000004">
    <property type="protein sequence ID" value="SFJ97164.1"/>
    <property type="molecule type" value="Genomic_DNA"/>
</dbReference>
<name>A0A1I3VP41_9LACT</name>
<evidence type="ECO:0000256" key="2">
    <source>
        <dbReference type="ARBA" id="ARBA00010450"/>
    </source>
</evidence>
<comment type="similarity">
    <text evidence="2 11">Belongs to the 'phage' integrase family. XerD subfamily.</text>
</comment>
<dbReference type="GO" id="GO:0009037">
    <property type="term" value="F:tyrosine-based site-specific recombinase activity"/>
    <property type="evidence" value="ECO:0007669"/>
    <property type="project" value="UniProtKB-UniRule"/>
</dbReference>
<dbReference type="STRING" id="258723.GCA_900169305_00253"/>
<dbReference type="InterPro" id="IPR044068">
    <property type="entry name" value="CB"/>
</dbReference>
<keyword evidence="15" id="KW-1185">Reference proteome</keyword>
<sequence>MSVELKKEALEEYLIFLKIERGLSKNSIESYQRDLNQYITYLDQEKINSWDEINRYIILNFLENQKNGLKSDNSLIRMISSLRRFHQFLKQENLSKEDPMLYIETPKKAQTLPKVISTNQIDILLSIPDTSNKIGIRDRAILEVMYATGIRISELVNLKLEELHLSMKLIQTIGKGDKERILPIGEQGIRWVEYYLEYSRPKLEMKSVQTSPFVFLNLRGTQLSRQGVWKKIKKMVQQAGIKQNVTPHTLRHSFATHLLENGADLRVVQELLGHSDISTTQIYTHITKHRLKEVYDAYHPRA</sequence>
<keyword evidence="9 11" id="KW-0233">DNA recombination</keyword>
<evidence type="ECO:0000256" key="9">
    <source>
        <dbReference type="ARBA" id="ARBA00023172"/>
    </source>
</evidence>
<dbReference type="Gene3D" id="1.10.443.10">
    <property type="entry name" value="Intergrase catalytic core"/>
    <property type="match status" value="1"/>
</dbReference>
<accession>A0A1I3VP41</accession>
<feature type="domain" description="Tyr recombinase" evidence="12">
    <location>
        <begin position="111"/>
        <end position="296"/>
    </location>
</feature>
<dbReference type="GO" id="GO:0006313">
    <property type="term" value="P:DNA transposition"/>
    <property type="evidence" value="ECO:0007669"/>
    <property type="project" value="UniProtKB-UniRule"/>
</dbReference>
<evidence type="ECO:0000256" key="11">
    <source>
        <dbReference type="HAMAP-Rule" id="MF_01807"/>
    </source>
</evidence>
<dbReference type="GO" id="GO:0005737">
    <property type="term" value="C:cytoplasm"/>
    <property type="evidence" value="ECO:0007669"/>
    <property type="project" value="UniProtKB-SubCell"/>
</dbReference>
<dbReference type="Proteomes" id="UP000199589">
    <property type="component" value="Unassembled WGS sequence"/>
</dbReference>
<evidence type="ECO:0000256" key="8">
    <source>
        <dbReference type="ARBA" id="ARBA00023125"/>
    </source>
</evidence>
<comment type="subunit">
    <text evidence="11">Forms a cyclic heterotetrameric complex composed of two molecules of XerC and two molecules of XerD.</text>
</comment>
<dbReference type="Pfam" id="PF00589">
    <property type="entry name" value="Phage_integrase"/>
    <property type="match status" value="1"/>
</dbReference>
<feature type="active site" evidence="11">
    <location>
        <position position="248"/>
    </location>
</feature>
<evidence type="ECO:0000256" key="6">
    <source>
        <dbReference type="ARBA" id="ARBA00022829"/>
    </source>
</evidence>
<dbReference type="SUPFAM" id="SSF56349">
    <property type="entry name" value="DNA breaking-rejoining enzymes"/>
    <property type="match status" value="1"/>
</dbReference>
<dbReference type="AlphaFoldDB" id="A0A1I3VP41"/>
<dbReference type="OrthoDB" id="9801717at2"/>
<proteinExistence type="inferred from homology"/>
<evidence type="ECO:0000256" key="7">
    <source>
        <dbReference type="ARBA" id="ARBA00022908"/>
    </source>
</evidence>
<evidence type="ECO:0000313" key="15">
    <source>
        <dbReference type="Proteomes" id="UP000199589"/>
    </source>
</evidence>
<keyword evidence="4 11" id="KW-0963">Cytoplasm</keyword>
<evidence type="ECO:0000313" key="14">
    <source>
        <dbReference type="EMBL" id="SFJ97164.1"/>
    </source>
</evidence>
<dbReference type="PANTHER" id="PTHR30349:SF81">
    <property type="entry name" value="TYROSINE RECOMBINASE XERC"/>
    <property type="match status" value="1"/>
</dbReference>
<keyword evidence="8 11" id="KW-0238">DNA-binding</keyword>
<dbReference type="InterPro" id="IPR050090">
    <property type="entry name" value="Tyrosine_recombinase_XerCD"/>
</dbReference>
<feature type="domain" description="Core-binding (CB)" evidence="13">
    <location>
        <begin position="4"/>
        <end position="90"/>
    </location>
</feature>
<keyword evidence="5 11" id="KW-0132">Cell division</keyword>
<dbReference type="CDD" id="cd00798">
    <property type="entry name" value="INT_XerDC_C"/>
    <property type="match status" value="1"/>
</dbReference>
<evidence type="ECO:0000256" key="5">
    <source>
        <dbReference type="ARBA" id="ARBA00022618"/>
    </source>
</evidence>
<dbReference type="HAMAP" id="MF_01808">
    <property type="entry name" value="Recomb_XerC_XerD"/>
    <property type="match status" value="1"/>
</dbReference>
<dbReference type="InterPro" id="IPR010998">
    <property type="entry name" value="Integrase_recombinase_N"/>
</dbReference>
<dbReference type="Gene3D" id="1.10.150.130">
    <property type="match status" value="1"/>
</dbReference>
<dbReference type="PROSITE" id="PS51898">
    <property type="entry name" value="TYR_RECOMBINASE"/>
    <property type="match status" value="1"/>
</dbReference>
<keyword evidence="10 11" id="KW-0131">Cell cycle</keyword>
<feature type="active site" evidence="11">
    <location>
        <position position="151"/>
    </location>
</feature>
<dbReference type="PANTHER" id="PTHR30349">
    <property type="entry name" value="PHAGE INTEGRASE-RELATED"/>
    <property type="match status" value="1"/>
</dbReference>
<reference evidence="15" key="1">
    <citation type="submission" date="2016-10" db="EMBL/GenBank/DDBJ databases">
        <authorList>
            <person name="Varghese N."/>
            <person name="Submissions S."/>
        </authorList>
    </citation>
    <scope>NUCLEOTIDE SEQUENCE [LARGE SCALE GENOMIC DNA]</scope>
    <source>
        <strain evidence="15">DSM 16108</strain>
    </source>
</reference>
<evidence type="ECO:0000256" key="4">
    <source>
        <dbReference type="ARBA" id="ARBA00022490"/>
    </source>
</evidence>
<dbReference type="InterPro" id="IPR004107">
    <property type="entry name" value="Integrase_SAM-like_N"/>
</dbReference>
<keyword evidence="6 11" id="KW-0159">Chromosome partition</keyword>
<comment type="function">
    <text evidence="11">Site-specific tyrosine recombinase, which acts by catalyzing the cutting and rejoining of the recombining DNA molecules. The XerC-XerD complex is essential to convert dimers of the bacterial chromosome into monomers to permit their segregation at cell division. It also contributes to the segregational stability of plasmids.</text>
</comment>
<gene>
    <name evidence="11" type="primary">xerD</name>
    <name evidence="14" type="ORF">SAMN04488569_100457</name>
</gene>
<dbReference type="GO" id="GO:0051301">
    <property type="term" value="P:cell division"/>
    <property type="evidence" value="ECO:0007669"/>
    <property type="project" value="UniProtKB-KW"/>
</dbReference>
<dbReference type="InterPro" id="IPR011932">
    <property type="entry name" value="Recomb_XerD"/>
</dbReference>
<dbReference type="InterPro" id="IPR011010">
    <property type="entry name" value="DNA_brk_join_enz"/>
</dbReference>
<evidence type="ECO:0000256" key="10">
    <source>
        <dbReference type="ARBA" id="ARBA00023306"/>
    </source>
</evidence>
<dbReference type="InterPro" id="IPR023009">
    <property type="entry name" value="Tyrosine_recombinase_XerC/XerD"/>
</dbReference>
<evidence type="ECO:0000256" key="1">
    <source>
        <dbReference type="ARBA" id="ARBA00004496"/>
    </source>
</evidence>
<comment type="subcellular location">
    <subcellularLocation>
        <location evidence="1 11">Cytoplasm</location>
    </subcellularLocation>
</comment>
<keyword evidence="7 11" id="KW-0229">DNA integration</keyword>
<dbReference type="RefSeq" id="WP_091895791.1">
    <property type="nucleotide sequence ID" value="NZ_FOSJ01000004.1"/>
</dbReference>
<organism evidence="14 15">
    <name type="scientific">Marinilactibacillus piezotolerans</name>
    <dbReference type="NCBI Taxonomy" id="258723"/>
    <lineage>
        <taxon>Bacteria</taxon>
        <taxon>Bacillati</taxon>
        <taxon>Bacillota</taxon>
        <taxon>Bacilli</taxon>
        <taxon>Lactobacillales</taxon>
        <taxon>Carnobacteriaceae</taxon>
        <taxon>Marinilactibacillus</taxon>
    </lineage>
</organism>
<dbReference type="GO" id="GO:0003677">
    <property type="term" value="F:DNA binding"/>
    <property type="evidence" value="ECO:0007669"/>
    <property type="project" value="UniProtKB-UniRule"/>
</dbReference>
<evidence type="ECO:0000259" key="12">
    <source>
        <dbReference type="PROSITE" id="PS51898"/>
    </source>
</evidence>
<dbReference type="Pfam" id="PF02899">
    <property type="entry name" value="Phage_int_SAM_1"/>
    <property type="match status" value="1"/>
</dbReference>
<dbReference type="NCBIfam" id="NF040815">
    <property type="entry name" value="recomb_XerA_Arch"/>
    <property type="match status" value="1"/>
</dbReference>
<dbReference type="HAMAP" id="MF_01807">
    <property type="entry name" value="Recomb_XerD"/>
    <property type="match status" value="1"/>
</dbReference>
<evidence type="ECO:0000259" key="13">
    <source>
        <dbReference type="PROSITE" id="PS51900"/>
    </source>
</evidence>
<dbReference type="InterPro" id="IPR002104">
    <property type="entry name" value="Integrase_catalytic"/>
</dbReference>
<feature type="active site" evidence="11">
    <location>
        <position position="175"/>
    </location>
</feature>
<protein>
    <recommendedName>
        <fullName evidence="3 11">Tyrosine recombinase XerD</fullName>
    </recommendedName>
</protein>
<feature type="active site" description="O-(3'-phospho-DNA)-tyrosine intermediate" evidence="11">
    <location>
        <position position="283"/>
    </location>
</feature>
<evidence type="ECO:0000256" key="3">
    <source>
        <dbReference type="ARBA" id="ARBA00015810"/>
    </source>
</evidence>
<feature type="active site" evidence="11">
    <location>
        <position position="251"/>
    </location>
</feature>
<dbReference type="NCBIfam" id="TIGR02225">
    <property type="entry name" value="recomb_XerD"/>
    <property type="match status" value="1"/>
</dbReference>
<feature type="active site" evidence="11">
    <location>
        <position position="274"/>
    </location>
</feature>
<dbReference type="InterPro" id="IPR013762">
    <property type="entry name" value="Integrase-like_cat_sf"/>
</dbReference>
<dbReference type="GO" id="GO:0007059">
    <property type="term" value="P:chromosome segregation"/>
    <property type="evidence" value="ECO:0007669"/>
    <property type="project" value="UniProtKB-UniRule"/>
</dbReference>